<feature type="compositionally biased region" description="Basic and acidic residues" evidence="1">
    <location>
        <begin position="1274"/>
        <end position="1289"/>
    </location>
</feature>
<evidence type="ECO:0000259" key="2">
    <source>
        <dbReference type="SMART" id="SM00355"/>
    </source>
</evidence>
<dbReference type="Proteomes" id="UP001287286">
    <property type="component" value="Unassembled WGS sequence"/>
</dbReference>
<reference evidence="3 4" key="1">
    <citation type="journal article" date="2024" name="Microbiol. Resour. Announc.">
        <title>Genome annotations for the ascomycete fungi Trichoderma harzianum, Trichoderma aggressivum, and Purpureocillium lilacinum.</title>
        <authorList>
            <person name="Beijen E.P.W."/>
            <person name="Ohm R.A."/>
        </authorList>
    </citation>
    <scope>NUCLEOTIDE SEQUENCE [LARGE SCALE GENOMIC DNA]</scope>
    <source>
        <strain evidence="3 4">CBS 150709</strain>
    </source>
</reference>
<name>A0ABR0BF60_PURLI</name>
<sequence>MSSRLRHNAAPELAPVDEGLDRHVDLEPVKAATLPRPTPRVIEKLRALGLHYNEPERAILCSRCGFALKADADRVSRHLGEKHRVLGKARKGLNHLVQNLQLPDPCSLQARPDHSEKHHHLALQRGAACKHCKFRSTSLELLSRHLKKIHQHEVKSRGRNDRWLRDHIDDGLVFQSWMANDISNAWIVEADATDSGSLRLAAAHDHPDHAVFRRRADEICAEETRRLSSAAPCTTPNTNASTPAIMMTNWMRRTGWEETFRHARRDFLVSLSELPAAHSGPLLLTRYDGATIQSPEVDECRLVSIVHSLDRLLDRCGETVRRTDVSIRRWLRSRFPDRPFKAPFELVATSHAEKQYRRLLKRCICFWIRFWRLPRQVTKKLTGRTLYAAQVGAISMLWNDPVWGEYHSMEHQWRGERDLASSNYESEPEDGESREEMEGCEYDEGTDDMDSDQESLRDDDGVDDDDVCSTASTEMEYHNGKADSTLLTYFTGVCGLSLPNGSEFLGPGKYTTHLSGFIYCVRLILLEAALPCFSHEYVGIKVRPRRGQVEILQRLRQEKMCDGTMSPLGEMISLFTFGTALRQSDGPTFCFEWSDDGETIAWDGDCRLSMTDFRGLVHEVLESATRASQHLMYDWDPPEPDFKRIRDRLSTSTAGYSFVTDSANELQLAHFELFTRACLSPVDCLLQKTRDGESAWDRAVVSKYLESHDDLLKMLMLLFHLGGGQGSRISELLTIEHSNTSSRLRGVGFYAGRMFSVTRHHKSRLTTNNEFQFARFLPQPSARLAYNYLVFIRRTAHLLLRTCFQQDEDNSLLFAPVAKAGSWRTDTLARELHFFSRHCSGWPVGIGPRLYRQLSIAITERHIRAIAGHFNRHDDTSVGSDPAAVFAWQSGHRPRQRFSTYGLDGAYPDKLQPALLQLYLDASIQWHEFLGFRAGPQEGDADQSPPRNCRTSDFGKKGRSRKRRVEEGPGSPEMQQAKKACGSCGGGAGGREEHQISQPGAPKGLDVLSAIERDAQDEIGSPDEHCAQPKDAESSPLGPFAFIPDLSLVICRICEHAVLGNEAQTHLRCKHRSRWTMQQRSAIAGRVRDLPGILREQEDLQRFTLPAPTTPPIPYIGAPKDDGLQCDACGYVTRTTTKMRLHCRNKHGWTNDSRKRRILKRVTGVLPTQPWSEGLDALLGQHLKAFKTRKLRACLDIFNGDLDSDLYAARFCEHTWAGVLKIVCWYVRSDFRPNGLPEEGGAEPADAETSTQAASLTDAFRNYAASPCPYGPETRSDDGARGSRGPHDGNDEWTVVVAAACRLVCGVSAVTKPAAKPATTGDGQVIVVDETRRMAESKPADRDGRRKALTDKARENGTTKCKLTCGREVLAKNARISEPVLASQSRAVLSLDSVTTTFPSGEKATARTQPEWPRRTLRSVPVDASQSRDVQSDDPVASTFPSGEKATARTQPEWPRKTVRSVPEVASQSRAVLSMDAVATMFPSGEKATAHTSCKWPLSTLRSVPEVASQSRAVLSLDAVAIISPSGEKATART</sequence>
<feature type="domain" description="C2H2-type" evidence="2">
    <location>
        <begin position="1049"/>
        <end position="1071"/>
    </location>
</feature>
<feature type="domain" description="C2H2-type" evidence="2">
    <location>
        <begin position="1124"/>
        <end position="1147"/>
    </location>
</feature>
<evidence type="ECO:0000313" key="3">
    <source>
        <dbReference type="EMBL" id="KAK4073268.1"/>
    </source>
</evidence>
<feature type="region of interest" description="Disordered" evidence="1">
    <location>
        <begin position="1267"/>
        <end position="1289"/>
    </location>
</feature>
<dbReference type="InterPro" id="IPR013087">
    <property type="entry name" value="Znf_C2H2_type"/>
</dbReference>
<evidence type="ECO:0000256" key="1">
    <source>
        <dbReference type="SAM" id="MobiDB-lite"/>
    </source>
</evidence>
<accession>A0ABR0BF60</accession>
<comment type="caution">
    <text evidence="3">The sequence shown here is derived from an EMBL/GenBank/DDBJ whole genome shotgun (WGS) entry which is preliminary data.</text>
</comment>
<feature type="region of interest" description="Disordered" evidence="1">
    <location>
        <begin position="936"/>
        <end position="1003"/>
    </location>
</feature>
<dbReference type="InterPro" id="IPR022698">
    <property type="entry name" value="OrsD"/>
</dbReference>
<feature type="compositionally biased region" description="Acidic residues" evidence="1">
    <location>
        <begin position="426"/>
        <end position="453"/>
    </location>
</feature>
<keyword evidence="4" id="KW-1185">Reference proteome</keyword>
<feature type="region of interest" description="Disordered" evidence="1">
    <location>
        <begin position="419"/>
        <end position="468"/>
    </location>
</feature>
<feature type="region of interest" description="Disordered" evidence="1">
    <location>
        <begin position="1398"/>
        <end position="1457"/>
    </location>
</feature>
<dbReference type="EMBL" id="JAWRVI010000168">
    <property type="protein sequence ID" value="KAK4073268.1"/>
    <property type="molecule type" value="Genomic_DNA"/>
</dbReference>
<gene>
    <name evidence="3" type="ORF">Purlil1_13123</name>
</gene>
<feature type="domain" description="C2H2-type" evidence="2">
    <location>
        <begin position="127"/>
        <end position="150"/>
    </location>
</feature>
<organism evidence="3 4">
    <name type="scientific">Purpureocillium lilacinum</name>
    <name type="common">Paecilomyces lilacinus</name>
    <dbReference type="NCBI Taxonomy" id="33203"/>
    <lineage>
        <taxon>Eukaryota</taxon>
        <taxon>Fungi</taxon>
        <taxon>Dikarya</taxon>
        <taxon>Ascomycota</taxon>
        <taxon>Pezizomycotina</taxon>
        <taxon>Sordariomycetes</taxon>
        <taxon>Hypocreomycetidae</taxon>
        <taxon>Hypocreales</taxon>
        <taxon>Ophiocordycipitaceae</taxon>
        <taxon>Purpureocillium</taxon>
    </lineage>
</organism>
<evidence type="ECO:0000313" key="4">
    <source>
        <dbReference type="Proteomes" id="UP001287286"/>
    </source>
</evidence>
<proteinExistence type="predicted"/>
<dbReference type="Pfam" id="PF12013">
    <property type="entry name" value="OrsD"/>
    <property type="match status" value="2"/>
</dbReference>
<protein>
    <recommendedName>
        <fullName evidence="2">C2H2-type domain-containing protein</fullName>
    </recommendedName>
</protein>
<dbReference type="SMART" id="SM00355">
    <property type="entry name" value="ZnF_C2H2"/>
    <property type="match status" value="3"/>
</dbReference>